<organism evidence="1 2">
    <name type="scientific">Rhizobium rosettiformans W3</name>
    <dbReference type="NCBI Taxonomy" id="538378"/>
    <lineage>
        <taxon>Bacteria</taxon>
        <taxon>Pseudomonadati</taxon>
        <taxon>Pseudomonadota</taxon>
        <taxon>Alphaproteobacteria</taxon>
        <taxon>Hyphomicrobiales</taxon>
        <taxon>Rhizobiaceae</taxon>
        <taxon>Rhizobium/Agrobacterium group</taxon>
        <taxon>Rhizobium</taxon>
    </lineage>
</organism>
<evidence type="ECO:0000313" key="1">
    <source>
        <dbReference type="EMBL" id="THV32936.1"/>
    </source>
</evidence>
<comment type="caution">
    <text evidence="1">The sequence shown here is derived from an EMBL/GenBank/DDBJ whole genome shotgun (WGS) entry which is preliminary data.</text>
</comment>
<proteinExistence type="predicted"/>
<evidence type="ECO:0000313" key="2">
    <source>
        <dbReference type="Proteomes" id="UP000307378"/>
    </source>
</evidence>
<dbReference type="RefSeq" id="WP_136542642.1">
    <property type="nucleotide sequence ID" value="NZ_STGU01000012.1"/>
</dbReference>
<gene>
    <name evidence="1" type="ORF">FAA86_18775</name>
</gene>
<dbReference type="Proteomes" id="UP000307378">
    <property type="component" value="Unassembled WGS sequence"/>
</dbReference>
<dbReference type="EMBL" id="STGU01000012">
    <property type="protein sequence ID" value="THV32936.1"/>
    <property type="molecule type" value="Genomic_DNA"/>
</dbReference>
<sequence>MLQPSAYLQRLIARWFVGENFPGCPSLKVGLSLANPYAISVEPKDRGYVRQDLDLGVTFGSTSIYTSNSNSIQFGPAQDTQLAAAGFLTIFDQDDNILFHGPLRDKFSDGSFTFEPGEITLRIDGAFGHSLGPAIFAWLKGQAPMPSAPSGLSIEVQGALHPITLEGPVAGDGCLFLRLKDDVQLDAMSGEAVDVAIIDPEGRTLYTGEFATPLQGATVTVSAETFRLMIH</sequence>
<dbReference type="AlphaFoldDB" id="A0A4V4HQ94"/>
<name>A0A4V4HQ94_9HYPH</name>
<reference evidence="1 2" key="1">
    <citation type="submission" date="2019-04" db="EMBL/GenBank/DDBJ databases">
        <title>genome sequence of strain W3.</title>
        <authorList>
            <person name="Gao J."/>
            <person name="Sun J."/>
        </authorList>
    </citation>
    <scope>NUCLEOTIDE SEQUENCE [LARGE SCALE GENOMIC DNA]</scope>
    <source>
        <strain evidence="1 2">W3</strain>
    </source>
</reference>
<protein>
    <submittedName>
        <fullName evidence="1">Uncharacterized protein</fullName>
    </submittedName>
</protein>
<accession>A0A4V4HQ94</accession>